<feature type="transmembrane region" description="Helical" evidence="6">
    <location>
        <begin position="217"/>
        <end position="240"/>
    </location>
</feature>
<comment type="subcellular location">
    <subcellularLocation>
        <location evidence="1">Membrane</location>
        <topology evidence="1">Multi-pass membrane protein</topology>
    </subcellularLocation>
</comment>
<feature type="transmembrane region" description="Helical" evidence="6">
    <location>
        <begin position="344"/>
        <end position="366"/>
    </location>
</feature>
<dbReference type="GO" id="GO:0015297">
    <property type="term" value="F:antiporter activity"/>
    <property type="evidence" value="ECO:0007669"/>
    <property type="project" value="InterPro"/>
</dbReference>
<evidence type="ECO:0000256" key="6">
    <source>
        <dbReference type="SAM" id="Phobius"/>
    </source>
</evidence>
<dbReference type="InterPro" id="IPR045069">
    <property type="entry name" value="MATE_euk"/>
</dbReference>
<keyword evidence="5 6" id="KW-0472">Membrane</keyword>
<dbReference type="Pfam" id="PF01554">
    <property type="entry name" value="MatE"/>
    <property type="match status" value="2"/>
</dbReference>
<keyword evidence="8" id="KW-1185">Reference proteome</keyword>
<name>R4XIY4_TAPDE</name>
<comment type="caution">
    <text evidence="7">The sequence shown here is derived from an EMBL/GenBank/DDBJ whole genome shotgun (WGS) entry which is preliminary data.</text>
</comment>
<dbReference type="OrthoDB" id="2126698at2759"/>
<organism evidence="7 8">
    <name type="scientific">Taphrina deformans (strain PYCC 5710 / ATCC 11124 / CBS 356.35 / IMI 108563 / JCM 9778 / NBRC 8474)</name>
    <name type="common">Peach leaf curl fungus</name>
    <name type="synonym">Lalaria deformans</name>
    <dbReference type="NCBI Taxonomy" id="1097556"/>
    <lineage>
        <taxon>Eukaryota</taxon>
        <taxon>Fungi</taxon>
        <taxon>Dikarya</taxon>
        <taxon>Ascomycota</taxon>
        <taxon>Taphrinomycotina</taxon>
        <taxon>Taphrinomycetes</taxon>
        <taxon>Taphrinales</taxon>
        <taxon>Taphrinaceae</taxon>
        <taxon>Taphrina</taxon>
    </lineage>
</organism>
<dbReference type="CDD" id="cd13132">
    <property type="entry name" value="MATE_eukaryotic"/>
    <property type="match status" value="1"/>
</dbReference>
<feature type="transmembrane region" description="Helical" evidence="6">
    <location>
        <begin position="386"/>
        <end position="407"/>
    </location>
</feature>
<dbReference type="EMBL" id="CAHR02000138">
    <property type="protein sequence ID" value="CCG83328.1"/>
    <property type="molecule type" value="Genomic_DNA"/>
</dbReference>
<sequence length="486" mass="52693">MSERDPLLKNDARAQAAVQQGTIEDYDKSKSHARQVLTEFWIILKNALPVIGSYVLQNSIQTGSVFVVGRTSPLNLSVAAFSYMFAMATIWLLGLGGTTAIDTLASSLYSAARDKTRVGIVLQRAGIVLALMYIPFAILWFFSAGFLRLLKQEEDLADLVQEFLRVLLPGAIGYVAFEALKKYLQAQNIMQAGSYVLLITSPLNIGLNYLMVYTFGMGLLGAPLATGITYWLSFGLLVLYTWKIDGHQCWGGFSRDALKELWPMTKLASNGVLMIGTEWWSFEIITIVAGQLGGLDLPAQSVVCTADQILNTIPFGFGVATTARIGNILGLQDAKLAKLSAQTASFASIAIGLTVGIILLATRSVFAKAFTDEPKVIALVSHIMPYVAAFQIADGLVGSNGGSLRALGKQHLGAVINGVSYYIIGLPLGIYLAYHGWRLTGLWLGSCLALFCVGLSEWLLVSLANWEVETRKAIERCEEEEASHAT</sequence>
<protein>
    <submittedName>
        <fullName evidence="7">MATE efflux family protein subfamily</fullName>
    </submittedName>
</protein>
<feature type="transmembrane region" description="Helical" evidence="6">
    <location>
        <begin position="419"/>
        <end position="437"/>
    </location>
</feature>
<evidence type="ECO:0000256" key="5">
    <source>
        <dbReference type="ARBA" id="ARBA00023136"/>
    </source>
</evidence>
<proteinExistence type="inferred from homology"/>
<dbReference type="GO" id="GO:0016020">
    <property type="term" value="C:membrane"/>
    <property type="evidence" value="ECO:0007669"/>
    <property type="project" value="UniProtKB-SubCell"/>
</dbReference>
<dbReference type="PANTHER" id="PTHR11206">
    <property type="entry name" value="MULTIDRUG RESISTANCE PROTEIN"/>
    <property type="match status" value="1"/>
</dbReference>
<dbReference type="GO" id="GO:1990961">
    <property type="term" value="P:xenobiotic detoxification by transmembrane export across the plasma membrane"/>
    <property type="evidence" value="ECO:0007669"/>
    <property type="project" value="InterPro"/>
</dbReference>
<dbReference type="Proteomes" id="UP000013776">
    <property type="component" value="Unassembled WGS sequence"/>
</dbReference>
<feature type="transmembrane region" description="Helical" evidence="6">
    <location>
        <begin position="192"/>
        <end position="211"/>
    </location>
</feature>
<evidence type="ECO:0000313" key="8">
    <source>
        <dbReference type="Proteomes" id="UP000013776"/>
    </source>
</evidence>
<dbReference type="STRING" id="1097556.R4XIY4"/>
<dbReference type="AlphaFoldDB" id="R4XIY4"/>
<gene>
    <name evidence="7" type="ORF">TAPDE_003533</name>
</gene>
<feature type="transmembrane region" description="Helical" evidence="6">
    <location>
        <begin position="76"/>
        <end position="101"/>
    </location>
</feature>
<dbReference type="eggNOG" id="KOG1347">
    <property type="taxonomic scope" value="Eukaryota"/>
</dbReference>
<evidence type="ECO:0000256" key="2">
    <source>
        <dbReference type="ARBA" id="ARBA00010199"/>
    </source>
</evidence>
<feature type="transmembrane region" description="Helical" evidence="6">
    <location>
        <begin position="443"/>
        <end position="466"/>
    </location>
</feature>
<reference evidence="7 8" key="1">
    <citation type="journal article" date="2013" name="MBio">
        <title>Genome sequencing of the plant pathogen Taphrina deformans, the causal agent of peach leaf curl.</title>
        <authorList>
            <person name="Cisse O.H."/>
            <person name="Almeida J.M.G.C.F."/>
            <person name="Fonseca A."/>
            <person name="Kumar A.A."/>
            <person name="Salojaervi J."/>
            <person name="Overmyer K."/>
            <person name="Hauser P.M."/>
            <person name="Pagni M."/>
        </authorList>
    </citation>
    <scope>NUCLEOTIDE SEQUENCE [LARGE SCALE GENOMIC DNA]</scope>
    <source>
        <strain evidence="8">PYCC 5710 / ATCC 11124 / CBS 356.35 / IMI 108563 / JCM 9778 / NBRC 8474</strain>
    </source>
</reference>
<evidence type="ECO:0000313" key="7">
    <source>
        <dbReference type="EMBL" id="CCG83328.1"/>
    </source>
</evidence>
<keyword evidence="4 6" id="KW-1133">Transmembrane helix</keyword>
<feature type="transmembrane region" description="Helical" evidence="6">
    <location>
        <begin position="121"/>
        <end position="143"/>
    </location>
</feature>
<dbReference type="NCBIfam" id="TIGR00797">
    <property type="entry name" value="matE"/>
    <property type="match status" value="1"/>
</dbReference>
<comment type="similarity">
    <text evidence="2">Belongs to the multi antimicrobial extrusion (MATE) (TC 2.A.66.1) family.</text>
</comment>
<dbReference type="InterPro" id="IPR002528">
    <property type="entry name" value="MATE_fam"/>
</dbReference>
<evidence type="ECO:0000256" key="4">
    <source>
        <dbReference type="ARBA" id="ARBA00022989"/>
    </source>
</evidence>
<accession>R4XIY4</accession>
<evidence type="ECO:0000256" key="1">
    <source>
        <dbReference type="ARBA" id="ARBA00004141"/>
    </source>
</evidence>
<evidence type="ECO:0000256" key="3">
    <source>
        <dbReference type="ARBA" id="ARBA00022692"/>
    </source>
</evidence>
<keyword evidence="3 6" id="KW-0812">Transmembrane</keyword>
<dbReference type="GO" id="GO:0042910">
    <property type="term" value="F:xenobiotic transmembrane transporter activity"/>
    <property type="evidence" value="ECO:0007669"/>
    <property type="project" value="InterPro"/>
</dbReference>